<keyword evidence="7" id="KW-1185">Reference proteome</keyword>
<dbReference type="HOGENOM" id="CLU_021679_2_0_1"/>
<feature type="compositionally biased region" description="Polar residues" evidence="4">
    <location>
        <begin position="169"/>
        <end position="178"/>
    </location>
</feature>
<dbReference type="PROSITE" id="PS51319">
    <property type="entry name" value="TFIIS_N"/>
    <property type="match status" value="1"/>
</dbReference>
<keyword evidence="2 3" id="KW-0539">Nucleus</keyword>
<dbReference type="Ensembl" id="ENSLOCT00000020922.1">
    <property type="protein sequence ID" value="ENSLOCP00000020886.1"/>
    <property type="gene ID" value="ENSLOCG00000016897.1"/>
</dbReference>
<dbReference type="CDD" id="cd00183">
    <property type="entry name" value="TFIIS_I"/>
    <property type="match status" value="1"/>
</dbReference>
<dbReference type="PANTHER" id="PTHR15141:SF49">
    <property type="entry name" value="TFIIS N-TERMINAL DOMAIN-CONTAINING PROTEIN"/>
    <property type="match status" value="1"/>
</dbReference>
<accession>W5NJS7</accession>
<feature type="compositionally biased region" description="Basic and acidic residues" evidence="4">
    <location>
        <begin position="315"/>
        <end position="343"/>
    </location>
</feature>
<feature type="compositionally biased region" description="Basic and acidic residues" evidence="4">
    <location>
        <begin position="241"/>
        <end position="273"/>
    </location>
</feature>
<evidence type="ECO:0000259" key="5">
    <source>
        <dbReference type="PROSITE" id="PS51319"/>
    </source>
</evidence>
<feature type="region of interest" description="Disordered" evidence="4">
    <location>
        <begin position="77"/>
        <end position="344"/>
    </location>
</feature>
<dbReference type="InterPro" id="IPR051870">
    <property type="entry name" value="Elongin-A_domain"/>
</dbReference>
<dbReference type="InterPro" id="IPR035441">
    <property type="entry name" value="TFIIS/LEDGF_dom_sf"/>
</dbReference>
<comment type="subcellular location">
    <subcellularLocation>
        <location evidence="1 3">Nucleus</location>
    </subcellularLocation>
</comment>
<dbReference type="GO" id="GO:0006368">
    <property type="term" value="P:transcription elongation by RNA polymerase II"/>
    <property type="evidence" value="ECO:0007669"/>
    <property type="project" value="InterPro"/>
</dbReference>
<feature type="domain" description="TFIIS N-terminal" evidence="5">
    <location>
        <begin position="1"/>
        <end position="55"/>
    </location>
</feature>
<dbReference type="CTD" id="768168"/>
<dbReference type="Gene3D" id="1.20.930.10">
    <property type="entry name" value="Conserved domain common to transcription factors TFIIS, elongin A, CRSP70"/>
    <property type="match status" value="1"/>
</dbReference>
<sequence>MVIKALKRLQDLDITLDILVETGIGKTVNGFRKHENASETAKKLVDRWKKLVPRETSSVTQDDLLPDNQAFKTKESNFQKENRTRLPAPGKKPSSVSRNQGLENFDSGHKKSKSSHCVKLPKSGAASTSSWTSKECKARKEKRYSENVTVEDSSTALDTVKKERCVKSTKVSLETSETPEVWPGDGEKSRIKSNRKKLLEFDSVTEEQRAGARSSLKDRKPQEGTSSAPVQQDSLKQKLNKKVESPCRPRSSREGKGAVKDVKSAEEKEGHSDDDFETPAMSFESYLSYDLKSPKRKKKSQAEKKSVKKHKSSQHKSEPTSKHTVDIKPGAKHDKGTREEHPKMVKTASATDVLNVPAPSFMSELSPFPSHEKKAKPAVPSICEVPPVFTGQRLNTKMQVYSGTKTTFLPTMMTLYQQCIRALQNNIDLLYEIGGVPFEILEPVLERCTPEQLLRIEECNPVYIGETDHLWIKHCKKDFRNHQLQEYESWREMYLRLFEEREKKLKQLTQSIVSAHSGKPKGRQVKLAFINSVAKPPRDVRRQQEIHGTAGPISQPHPLDKPSVKSSDSKVKTSSHDLLKLSNEHSSTCSATNQEPKKLVKRVAPMMAKSLKAFRSRLGRR</sequence>
<evidence type="ECO:0000313" key="7">
    <source>
        <dbReference type="Proteomes" id="UP000018468"/>
    </source>
</evidence>
<feature type="compositionally biased region" description="Polar residues" evidence="4">
    <location>
        <begin position="146"/>
        <end position="157"/>
    </location>
</feature>
<dbReference type="Pfam" id="PF08711">
    <property type="entry name" value="Med26"/>
    <property type="match status" value="1"/>
</dbReference>
<name>W5NJS7_LEPOC</name>
<feature type="compositionally biased region" description="Polar residues" evidence="4">
    <location>
        <begin position="223"/>
        <end position="234"/>
    </location>
</feature>
<dbReference type="InterPro" id="IPR017923">
    <property type="entry name" value="TFIIS_N"/>
</dbReference>
<reference evidence="6" key="2">
    <citation type="submission" date="2025-08" db="UniProtKB">
        <authorList>
            <consortium name="Ensembl"/>
        </authorList>
    </citation>
    <scope>IDENTIFICATION</scope>
</reference>
<evidence type="ECO:0000256" key="3">
    <source>
        <dbReference type="PROSITE-ProRule" id="PRU00649"/>
    </source>
</evidence>
<dbReference type="OMA" id="GATDHLW"/>
<feature type="compositionally biased region" description="Basic and acidic residues" evidence="4">
    <location>
        <begin position="206"/>
        <end position="222"/>
    </location>
</feature>
<protein>
    <submittedName>
        <fullName evidence="6">Elongin A, like</fullName>
    </submittedName>
</protein>
<dbReference type="STRING" id="7918.ENSLOCP00000020886"/>
<dbReference type="OrthoDB" id="21513at2759"/>
<organism evidence="6 7">
    <name type="scientific">Lepisosteus oculatus</name>
    <name type="common">Spotted gar</name>
    <dbReference type="NCBI Taxonomy" id="7918"/>
    <lineage>
        <taxon>Eukaryota</taxon>
        <taxon>Metazoa</taxon>
        <taxon>Chordata</taxon>
        <taxon>Craniata</taxon>
        <taxon>Vertebrata</taxon>
        <taxon>Euteleostomi</taxon>
        <taxon>Actinopterygii</taxon>
        <taxon>Neopterygii</taxon>
        <taxon>Holostei</taxon>
        <taxon>Semionotiformes</taxon>
        <taxon>Lepisosteidae</taxon>
        <taxon>Lepisosteus</taxon>
    </lineage>
</organism>
<evidence type="ECO:0000256" key="4">
    <source>
        <dbReference type="SAM" id="MobiDB-lite"/>
    </source>
</evidence>
<dbReference type="GeneTree" id="ENSGT00390000002428"/>
<dbReference type="RefSeq" id="XP_015218198.1">
    <property type="nucleotide sequence ID" value="XM_015362712.2"/>
</dbReference>
<feature type="region of interest" description="Disordered" evidence="4">
    <location>
        <begin position="547"/>
        <end position="596"/>
    </location>
</feature>
<dbReference type="SUPFAM" id="SSF47676">
    <property type="entry name" value="Conserved domain common to transcription factors TFIIS, elongin A, CRSP70"/>
    <property type="match status" value="1"/>
</dbReference>
<dbReference type="InParanoid" id="W5NJS7"/>
<dbReference type="eggNOG" id="KOG2821">
    <property type="taxonomic scope" value="Eukaryota"/>
</dbReference>
<dbReference type="AlphaFoldDB" id="W5NJS7"/>
<reference evidence="7" key="1">
    <citation type="submission" date="2011-12" db="EMBL/GenBank/DDBJ databases">
        <title>The Draft Genome of Lepisosteus oculatus.</title>
        <authorList>
            <consortium name="The Broad Institute Genome Assembly &amp; Analysis Group"/>
            <consortium name="Computational R&amp;D Group"/>
            <consortium name="and Sequencing Platform"/>
            <person name="Di Palma F."/>
            <person name="Alfoldi J."/>
            <person name="Johnson J."/>
            <person name="Berlin A."/>
            <person name="Gnerre S."/>
            <person name="Jaffe D."/>
            <person name="MacCallum I."/>
            <person name="Young S."/>
            <person name="Walker B.J."/>
            <person name="Lander E.S."/>
            <person name="Lindblad-Toh K."/>
        </authorList>
    </citation>
    <scope>NUCLEOTIDE SEQUENCE [LARGE SCALE GENOMIC DNA]</scope>
</reference>
<dbReference type="Bgee" id="ENSLOCG00000016897">
    <property type="expression patterns" value="Expressed in ovary and 5 other cell types or tissues"/>
</dbReference>
<reference evidence="6" key="3">
    <citation type="submission" date="2025-09" db="UniProtKB">
        <authorList>
            <consortium name="Ensembl"/>
        </authorList>
    </citation>
    <scope>IDENTIFICATION</scope>
</reference>
<dbReference type="GeneID" id="102686288"/>
<evidence type="ECO:0000256" key="2">
    <source>
        <dbReference type="ARBA" id="ARBA00023242"/>
    </source>
</evidence>
<dbReference type="FunCoup" id="W5NJS7">
    <property type="interactions" value="963"/>
</dbReference>
<proteinExistence type="predicted"/>
<dbReference type="GO" id="GO:0070449">
    <property type="term" value="C:elongin complex"/>
    <property type="evidence" value="ECO:0007669"/>
    <property type="project" value="InterPro"/>
</dbReference>
<dbReference type="SMART" id="SM00509">
    <property type="entry name" value="TFS2N"/>
    <property type="match status" value="1"/>
</dbReference>
<dbReference type="Proteomes" id="UP000018468">
    <property type="component" value="Linkage group LG16"/>
</dbReference>
<dbReference type="InterPro" id="IPR010684">
    <property type="entry name" value="RNA_pol_II_trans_fac_SIII_A"/>
</dbReference>
<evidence type="ECO:0000313" key="6">
    <source>
        <dbReference type="Ensembl" id="ENSLOCP00000020886.1"/>
    </source>
</evidence>
<dbReference type="Pfam" id="PF06881">
    <property type="entry name" value="Elongin_A"/>
    <property type="match status" value="1"/>
</dbReference>
<dbReference type="PANTHER" id="PTHR15141">
    <property type="entry name" value="TRANSCRIPTION ELONGATION FACTOR B POLYPEPTIDE 3"/>
    <property type="match status" value="1"/>
</dbReference>
<dbReference type="Gene3D" id="6.10.250.3180">
    <property type="match status" value="1"/>
</dbReference>
<feature type="compositionally biased region" description="Polar residues" evidence="4">
    <location>
        <begin position="584"/>
        <end position="594"/>
    </location>
</feature>
<dbReference type="EMBL" id="AHAT01001794">
    <property type="status" value="NOT_ANNOTATED_CDS"/>
    <property type="molecule type" value="Genomic_DNA"/>
</dbReference>
<dbReference type="InterPro" id="IPR003617">
    <property type="entry name" value="TFIIS/CRSP70_N_sub"/>
</dbReference>
<feature type="compositionally biased region" description="Basic and acidic residues" evidence="4">
    <location>
        <begin position="558"/>
        <end position="583"/>
    </location>
</feature>
<evidence type="ECO:0000256" key="1">
    <source>
        <dbReference type="ARBA" id="ARBA00004123"/>
    </source>
</evidence>